<dbReference type="InterPro" id="IPR010920">
    <property type="entry name" value="LSM_dom_sf"/>
</dbReference>
<dbReference type="CDD" id="cd01736">
    <property type="entry name" value="LSm14_N"/>
    <property type="match status" value="1"/>
</dbReference>
<keyword evidence="7" id="KW-1185">Reference proteome</keyword>
<dbReference type="GO" id="GO:0003729">
    <property type="term" value="F:mRNA binding"/>
    <property type="evidence" value="ECO:0007669"/>
    <property type="project" value="TreeGrafter"/>
</dbReference>
<evidence type="ECO:0000313" key="7">
    <source>
        <dbReference type="Proteomes" id="UP000009046"/>
    </source>
</evidence>
<dbReference type="OrthoDB" id="21539at2759"/>
<feature type="compositionally biased region" description="Polar residues" evidence="2">
    <location>
        <begin position="354"/>
        <end position="364"/>
    </location>
</feature>
<dbReference type="OMA" id="EQFSDMF"/>
<proteinExistence type="inferred from homology"/>
<dbReference type="GO" id="GO:0000932">
    <property type="term" value="C:P-body"/>
    <property type="evidence" value="ECO:0007669"/>
    <property type="project" value="TreeGrafter"/>
</dbReference>
<dbReference type="InterPro" id="IPR025609">
    <property type="entry name" value="Lsm14-like_N"/>
</dbReference>
<dbReference type="CTD" id="8229477"/>
<evidence type="ECO:0000259" key="3">
    <source>
        <dbReference type="PROSITE" id="PS51512"/>
    </source>
</evidence>
<evidence type="ECO:0000256" key="1">
    <source>
        <dbReference type="ARBA" id="ARBA00010415"/>
    </source>
</evidence>
<dbReference type="RefSeq" id="XP_002426855.1">
    <property type="nucleotide sequence ID" value="XM_002426810.1"/>
</dbReference>
<feature type="domain" description="Sm" evidence="4">
    <location>
        <begin position="1"/>
        <end position="81"/>
    </location>
</feature>
<dbReference type="GO" id="GO:0033962">
    <property type="term" value="P:P-body assembly"/>
    <property type="evidence" value="ECO:0007669"/>
    <property type="project" value="TreeGrafter"/>
</dbReference>
<feature type="compositionally biased region" description="Basic and acidic residues" evidence="2">
    <location>
        <begin position="451"/>
        <end position="472"/>
    </location>
</feature>
<reference evidence="6" key="3">
    <citation type="submission" date="2020-05" db="UniProtKB">
        <authorList>
            <consortium name="EnsemblMetazoa"/>
        </authorList>
    </citation>
    <scope>IDENTIFICATION</scope>
    <source>
        <strain evidence="6">USDA</strain>
    </source>
</reference>
<dbReference type="PROSITE" id="PS52002">
    <property type="entry name" value="SM"/>
    <property type="match status" value="1"/>
</dbReference>
<dbReference type="GO" id="GO:0034063">
    <property type="term" value="P:stress granule assembly"/>
    <property type="evidence" value="ECO:0007669"/>
    <property type="project" value="TreeGrafter"/>
</dbReference>
<feature type="domain" description="DFDF" evidence="3">
    <location>
        <begin position="320"/>
        <end position="356"/>
    </location>
</feature>
<dbReference type="EnsemblMetazoa" id="PHUM281650-RA">
    <property type="protein sequence ID" value="PHUM281650-PA"/>
    <property type="gene ID" value="PHUM281650"/>
</dbReference>
<dbReference type="InterPro" id="IPR025762">
    <property type="entry name" value="DFDF"/>
</dbReference>
<feature type="compositionally biased region" description="Polar residues" evidence="2">
    <location>
        <begin position="193"/>
        <end position="215"/>
    </location>
</feature>
<organism>
    <name type="scientific">Pediculus humanus subsp. corporis</name>
    <name type="common">Body louse</name>
    <dbReference type="NCBI Taxonomy" id="121224"/>
    <lineage>
        <taxon>Eukaryota</taxon>
        <taxon>Metazoa</taxon>
        <taxon>Ecdysozoa</taxon>
        <taxon>Arthropoda</taxon>
        <taxon>Hexapoda</taxon>
        <taxon>Insecta</taxon>
        <taxon>Pterygota</taxon>
        <taxon>Neoptera</taxon>
        <taxon>Paraneoptera</taxon>
        <taxon>Psocodea</taxon>
        <taxon>Troctomorpha</taxon>
        <taxon>Phthiraptera</taxon>
        <taxon>Anoplura</taxon>
        <taxon>Pediculidae</taxon>
        <taxon>Pediculus</taxon>
    </lineage>
</organism>
<evidence type="ECO:0000313" key="5">
    <source>
        <dbReference type="EMBL" id="EEB14117.1"/>
    </source>
</evidence>
<dbReference type="GeneID" id="8229477"/>
<feature type="compositionally biased region" description="Low complexity" evidence="2">
    <location>
        <begin position="426"/>
        <end position="435"/>
    </location>
</feature>
<sequence length="472" mass="52467">MSAQMPELGSKITLISKADIRYEGRLFTVDPQECTIALANVRSFGTEDRETQYPVPAQSQVYDYILFRGSDIKDIRVVTTQIPNDPAIVQLVPPTINQQPGYQTQAFSHPVMGSSLSQYPGYGGMGGMPSGNIGLQRAPGPLLMQPSELGSTGSASDPPQSEGPTPSLQTSNVPIGPLSIDKEQDLIGGVSRFTTPSVTRKSPTNDQGTQVNNSPARDDHKKPRPIQPPQRDRDGSRRDNQVYHGGQGYQRDKDYQGNRRDYQTRDRGDYQNRDQYAYQRRESNRSGSGGGFRMQRGNLRQSGNRSRGPPKHYNRPGGPTTKKTTLKFDGDYDFDKANTEFEELRNQLVKVKISNGSDTGNKVNGESDKKDDSGNETGAGENEQEEESIPEPYWRTERKLNSETFGVASARRGAFRGRGYYGGRGYNRPQGGFRPRGPPRTERNSNSVEENGSKEKGKETTCKSIKRQEMFF</sequence>
<dbReference type="AlphaFoldDB" id="E0VL61"/>
<dbReference type="FunCoup" id="E0VL61">
    <property type="interactions" value="2077"/>
</dbReference>
<dbReference type="SMART" id="SM01271">
    <property type="entry name" value="LSM14"/>
    <property type="match status" value="1"/>
</dbReference>
<feature type="region of interest" description="Disordered" evidence="2">
    <location>
        <begin position="193"/>
        <end position="332"/>
    </location>
</feature>
<feature type="region of interest" description="Disordered" evidence="2">
    <location>
        <begin position="351"/>
        <end position="472"/>
    </location>
</feature>
<dbReference type="VEuPathDB" id="VectorBase:PHUM281650"/>
<dbReference type="eggNOG" id="KOG1073">
    <property type="taxonomic scope" value="Eukaryota"/>
</dbReference>
<reference evidence="5" key="1">
    <citation type="submission" date="2007-04" db="EMBL/GenBank/DDBJ databases">
        <title>Annotation of Pediculus humanus corporis strain USDA.</title>
        <authorList>
            <person name="Kirkness E."/>
            <person name="Hannick L."/>
            <person name="Hass B."/>
            <person name="Bruggner R."/>
            <person name="Lawson D."/>
            <person name="Bidwell S."/>
            <person name="Joardar V."/>
            <person name="Caler E."/>
            <person name="Walenz B."/>
            <person name="Inman J."/>
            <person name="Schobel S."/>
            <person name="Galinsky K."/>
            <person name="Amedeo P."/>
            <person name="Strausberg R."/>
        </authorList>
    </citation>
    <scope>NUCLEOTIDE SEQUENCE</scope>
    <source>
        <strain evidence="5">USDA</strain>
    </source>
</reference>
<feature type="compositionally biased region" description="Polar residues" evidence="2">
    <location>
        <begin position="148"/>
        <end position="173"/>
    </location>
</feature>
<evidence type="ECO:0000256" key="2">
    <source>
        <dbReference type="SAM" id="MobiDB-lite"/>
    </source>
</evidence>
<dbReference type="InterPro" id="IPR047575">
    <property type="entry name" value="Sm"/>
</dbReference>
<dbReference type="Proteomes" id="UP000009046">
    <property type="component" value="Unassembled WGS sequence"/>
</dbReference>
<feature type="compositionally biased region" description="Basic and acidic residues" evidence="2">
    <location>
        <begin position="250"/>
        <end position="272"/>
    </location>
</feature>
<accession>E0VL61</accession>
<dbReference type="InterPro" id="IPR019050">
    <property type="entry name" value="FDF_dom"/>
</dbReference>
<dbReference type="SMART" id="SM01199">
    <property type="entry name" value="FDF"/>
    <property type="match status" value="1"/>
</dbReference>
<dbReference type="PROSITE" id="PS51512">
    <property type="entry name" value="DFDF"/>
    <property type="match status" value="1"/>
</dbReference>
<dbReference type="HOGENOM" id="CLU_019221_1_0_1"/>
<dbReference type="Gene3D" id="2.30.30.100">
    <property type="match status" value="1"/>
</dbReference>
<dbReference type="SUPFAM" id="SSF50182">
    <property type="entry name" value="Sm-like ribonucleoproteins"/>
    <property type="match status" value="1"/>
</dbReference>
<feature type="region of interest" description="Disordered" evidence="2">
    <location>
        <begin position="127"/>
        <end position="179"/>
    </location>
</feature>
<reference evidence="5" key="2">
    <citation type="submission" date="2007-04" db="EMBL/GenBank/DDBJ databases">
        <title>The genome of the human body louse.</title>
        <authorList>
            <consortium name="The Human Body Louse Genome Consortium"/>
            <person name="Kirkness E."/>
            <person name="Walenz B."/>
            <person name="Hass B."/>
            <person name="Bruggner R."/>
            <person name="Strausberg R."/>
        </authorList>
    </citation>
    <scope>NUCLEOTIDE SEQUENCE</scope>
    <source>
        <strain evidence="5">USDA</strain>
    </source>
</reference>
<evidence type="ECO:0000259" key="4">
    <source>
        <dbReference type="PROSITE" id="PS52002"/>
    </source>
</evidence>
<protein>
    <submittedName>
        <fullName evidence="5 6">Protein FAM61A, putative</fullName>
    </submittedName>
</protein>
<comment type="similarity">
    <text evidence="1">Belongs to the LSM14 family.</text>
</comment>
<dbReference type="Pfam" id="PF12701">
    <property type="entry name" value="LSM14"/>
    <property type="match status" value="1"/>
</dbReference>
<name>E0VL61_PEDHC</name>
<dbReference type="KEGG" id="phu:Phum_PHUM281650"/>
<dbReference type="PANTHER" id="PTHR13586:SF0">
    <property type="entry name" value="TRAILER HITCH, ISOFORM H"/>
    <property type="match status" value="1"/>
</dbReference>
<feature type="compositionally biased region" description="Basic and acidic residues" evidence="2">
    <location>
        <begin position="230"/>
        <end position="241"/>
    </location>
</feature>
<dbReference type="EMBL" id="DS235269">
    <property type="protein sequence ID" value="EEB14117.1"/>
    <property type="molecule type" value="Genomic_DNA"/>
</dbReference>
<evidence type="ECO:0000313" key="6">
    <source>
        <dbReference type="EnsemblMetazoa" id="PHUM281650-PA"/>
    </source>
</evidence>
<dbReference type="InParanoid" id="E0VL61"/>
<dbReference type="EMBL" id="AAZO01003271">
    <property type="status" value="NOT_ANNOTATED_CDS"/>
    <property type="molecule type" value="Genomic_DNA"/>
</dbReference>
<gene>
    <name evidence="6" type="primary">8229477</name>
    <name evidence="5" type="ORF">Phum_PHUM281650</name>
</gene>
<dbReference type="STRING" id="121224.E0VL61"/>
<dbReference type="PANTHER" id="PTHR13586">
    <property type="entry name" value="SCD6 PROTEIN-RELATED"/>
    <property type="match status" value="1"/>
</dbReference>